<gene>
    <name evidence="2" type="ORF">ENQ76_00925</name>
</gene>
<dbReference type="InterPro" id="IPR027417">
    <property type="entry name" value="P-loop_NTPase"/>
</dbReference>
<dbReference type="EMBL" id="DSOK01000028">
    <property type="protein sequence ID" value="HEN14018.1"/>
    <property type="molecule type" value="Genomic_DNA"/>
</dbReference>
<sequence>MPLLRVILTTPTTPGRRFAFHPGDHTGQSHAGAAVATQFLTGTIRKQRGPGSLGPAPGDPKLPRSKALLTTMTTSLRYTYDRPYRSLGVRLFNGIGGVVRRLGWERPLTMDRVLDAARRKTGLENFGRDDFREPLALLCDEFQNTAQLHPFGHYCMRKLLQSHAENRLKLEAAWQRHPEYLQQPLVRPLYVIGMPRTGTTLLYNLLCQDPNARPLMVWETLYPAPTEREERRGDNRYRQWKASVMVKAMNRLAPNLKQVHAIEPDGPEECGWLMNNTFVSLMFLLDGALPRYFRYFMDLPHERMLAVYDYYMRQLQLLQAGQTNRHWVLKSPVHQGTMAPLLETIPTAHVIHTHRDPMKVIPSLCSLVCMTRGIFTDRQDNAHVGPELAERMVNAVEKGAAAEEAYGDRITNVLFDTLVKDPIGTVRNVYERFGYKYTDEMEAGMKRWLDNNPQGKHGAHKYELEQFGLTTADIQRIFGAYWNDVQKRAA</sequence>
<evidence type="ECO:0000256" key="1">
    <source>
        <dbReference type="SAM" id="MobiDB-lite"/>
    </source>
</evidence>
<reference evidence="2" key="1">
    <citation type="journal article" date="2020" name="mSystems">
        <title>Genome- and Community-Level Interaction Insights into Carbon Utilization and Element Cycling Functions of Hydrothermarchaeota in Hydrothermal Sediment.</title>
        <authorList>
            <person name="Zhou Z."/>
            <person name="Liu Y."/>
            <person name="Xu W."/>
            <person name="Pan J."/>
            <person name="Luo Z.H."/>
            <person name="Li M."/>
        </authorList>
    </citation>
    <scope>NUCLEOTIDE SEQUENCE [LARGE SCALE GENOMIC DNA]</scope>
    <source>
        <strain evidence="2">SpSt-339</strain>
    </source>
</reference>
<evidence type="ECO:0000313" key="2">
    <source>
        <dbReference type="EMBL" id="HEN14018.1"/>
    </source>
</evidence>
<organism evidence="2">
    <name type="scientific">Schlesneria paludicola</name>
    <dbReference type="NCBI Taxonomy" id="360056"/>
    <lineage>
        <taxon>Bacteria</taxon>
        <taxon>Pseudomonadati</taxon>
        <taxon>Planctomycetota</taxon>
        <taxon>Planctomycetia</taxon>
        <taxon>Planctomycetales</taxon>
        <taxon>Planctomycetaceae</taxon>
        <taxon>Schlesneria</taxon>
    </lineage>
</organism>
<proteinExistence type="predicted"/>
<keyword evidence="2" id="KW-0808">Transferase</keyword>
<dbReference type="GO" id="GO:0016740">
    <property type="term" value="F:transferase activity"/>
    <property type="evidence" value="ECO:0007669"/>
    <property type="project" value="UniProtKB-KW"/>
</dbReference>
<dbReference type="Pfam" id="PF13469">
    <property type="entry name" value="Sulfotransfer_3"/>
    <property type="match status" value="1"/>
</dbReference>
<accession>A0A7C2JYL7</accession>
<name>A0A7C2JYL7_9PLAN</name>
<dbReference type="AlphaFoldDB" id="A0A7C2JYL7"/>
<dbReference type="PANTHER" id="PTHR36451">
    <property type="entry name" value="PAPS-DEPENDENT SULFOTRANSFERASE STF3"/>
    <property type="match status" value="1"/>
</dbReference>
<dbReference type="SUPFAM" id="SSF52540">
    <property type="entry name" value="P-loop containing nucleoside triphosphate hydrolases"/>
    <property type="match status" value="1"/>
</dbReference>
<dbReference type="PANTHER" id="PTHR36451:SF1">
    <property type="entry name" value="OMEGA-HYDROXY-BETA-DIHYDROMENAQUINONE-9 SULFOTRANSFERASE STF3"/>
    <property type="match status" value="1"/>
</dbReference>
<dbReference type="InterPro" id="IPR052736">
    <property type="entry name" value="Stf3_sulfotransferase"/>
</dbReference>
<comment type="caution">
    <text evidence="2">The sequence shown here is derived from an EMBL/GenBank/DDBJ whole genome shotgun (WGS) entry which is preliminary data.</text>
</comment>
<feature type="region of interest" description="Disordered" evidence="1">
    <location>
        <begin position="45"/>
        <end position="64"/>
    </location>
</feature>
<protein>
    <submittedName>
        <fullName evidence="2">Sulfotransferase</fullName>
    </submittedName>
</protein>
<dbReference type="Gene3D" id="3.40.50.300">
    <property type="entry name" value="P-loop containing nucleotide triphosphate hydrolases"/>
    <property type="match status" value="1"/>
</dbReference>